<dbReference type="InterPro" id="IPR023299">
    <property type="entry name" value="ATPase_P-typ_cyto_dom_N"/>
</dbReference>
<dbReference type="Pfam" id="PF08282">
    <property type="entry name" value="Hydrolase_3"/>
    <property type="match status" value="1"/>
</dbReference>
<evidence type="ECO:0000256" key="13">
    <source>
        <dbReference type="ARBA" id="ARBA00022951"/>
    </source>
</evidence>
<dbReference type="Pfam" id="PF13246">
    <property type="entry name" value="Cation_ATPase"/>
    <property type="match status" value="1"/>
</dbReference>
<dbReference type="GO" id="GO:0033017">
    <property type="term" value="C:sarcoplasmic reticulum membrane"/>
    <property type="evidence" value="ECO:0007669"/>
    <property type="project" value="UniProtKB-SubCell"/>
</dbReference>
<keyword evidence="11 18" id="KW-0067">ATP-binding</keyword>
<dbReference type="InterPro" id="IPR023298">
    <property type="entry name" value="ATPase_P-typ_TM_dom_sf"/>
</dbReference>
<evidence type="ECO:0000313" key="20">
    <source>
        <dbReference type="EMBL" id="CAF3848579.1"/>
    </source>
</evidence>
<protein>
    <recommendedName>
        <fullName evidence="18">Calcium-transporting ATPase</fullName>
        <ecNumber evidence="18">7.2.2.10</ecNumber>
    </recommendedName>
</protein>
<feature type="transmembrane region" description="Helical" evidence="18">
    <location>
        <begin position="783"/>
        <end position="804"/>
    </location>
</feature>
<dbReference type="FunFam" id="2.70.150.10:FF:000143">
    <property type="entry name" value="Calcium-transporting ATPase"/>
    <property type="match status" value="1"/>
</dbReference>
<feature type="transmembrane region" description="Helical" evidence="18">
    <location>
        <begin position="280"/>
        <end position="300"/>
    </location>
</feature>
<keyword evidence="17 18" id="KW-0472">Membrane</keyword>
<evidence type="ECO:0000256" key="17">
    <source>
        <dbReference type="ARBA" id="ARBA00023136"/>
    </source>
</evidence>
<dbReference type="NCBIfam" id="TIGR01494">
    <property type="entry name" value="ATPase_P-type"/>
    <property type="match status" value="3"/>
</dbReference>
<dbReference type="AlphaFoldDB" id="A0A819ECK0"/>
<keyword evidence="5 18" id="KW-0109">Calcium transport</keyword>
<proteinExistence type="inferred from homology"/>
<dbReference type="InterPro" id="IPR004014">
    <property type="entry name" value="ATPase_P-typ_cation-transptr_N"/>
</dbReference>
<evidence type="ECO:0000256" key="6">
    <source>
        <dbReference type="ARBA" id="ARBA00022692"/>
    </source>
</evidence>
<comment type="caution">
    <text evidence="18">Lacks conserved residue(s) required for the propagation of feature annotation.</text>
</comment>
<dbReference type="InterPro" id="IPR023214">
    <property type="entry name" value="HAD_sf"/>
</dbReference>
<dbReference type="InterPro" id="IPR018303">
    <property type="entry name" value="ATPase_P-typ_P_site"/>
</dbReference>
<evidence type="ECO:0000256" key="2">
    <source>
        <dbReference type="ARBA" id="ARBA00004477"/>
    </source>
</evidence>
<keyword evidence="16 18" id="KW-0406">Ion transport</keyword>
<dbReference type="PRINTS" id="PR00119">
    <property type="entry name" value="CATATPASE"/>
</dbReference>
<evidence type="ECO:0000256" key="4">
    <source>
        <dbReference type="ARBA" id="ARBA00022553"/>
    </source>
</evidence>
<dbReference type="InterPro" id="IPR008250">
    <property type="entry name" value="ATPase_P-typ_transduc_dom_A_sf"/>
</dbReference>
<keyword evidence="4" id="KW-0597">Phosphoprotein</keyword>
<dbReference type="SMART" id="SM00831">
    <property type="entry name" value="Cation_ATPase_N"/>
    <property type="match status" value="1"/>
</dbReference>
<evidence type="ECO:0000256" key="10">
    <source>
        <dbReference type="ARBA" id="ARBA00022837"/>
    </source>
</evidence>
<dbReference type="Gene3D" id="3.40.1110.10">
    <property type="entry name" value="Calcium-transporting ATPase, cytoplasmic domain N"/>
    <property type="match status" value="1"/>
</dbReference>
<name>A0A819ECK0_9BILA</name>
<keyword evidence="14" id="KW-1278">Translocase</keyword>
<dbReference type="FunFam" id="1.20.1110.10:FF:000065">
    <property type="entry name" value="Sarcoplasmic/endoplasmic reticulum calcium ATPase 1"/>
    <property type="match status" value="2"/>
</dbReference>
<feature type="domain" description="Cation-transporting P-type ATPase N-terminal" evidence="19">
    <location>
        <begin position="19"/>
        <end position="93"/>
    </location>
</feature>
<dbReference type="InterPro" id="IPR001757">
    <property type="entry name" value="P_typ_ATPase"/>
</dbReference>
<dbReference type="PANTHER" id="PTHR42861">
    <property type="entry name" value="CALCIUM-TRANSPORTING ATPASE"/>
    <property type="match status" value="1"/>
</dbReference>
<dbReference type="NCBIfam" id="TIGR01116">
    <property type="entry name" value="ATPase-IIA1_Ca"/>
    <property type="match status" value="1"/>
</dbReference>
<evidence type="ECO:0000256" key="16">
    <source>
        <dbReference type="ARBA" id="ARBA00023065"/>
    </source>
</evidence>
<keyword evidence="9" id="KW-0256">Endoplasmic reticulum</keyword>
<evidence type="ECO:0000256" key="1">
    <source>
        <dbReference type="ARBA" id="ARBA00004326"/>
    </source>
</evidence>
<evidence type="ECO:0000256" key="18">
    <source>
        <dbReference type="RuleBase" id="RU361146"/>
    </source>
</evidence>
<dbReference type="FunFam" id="3.40.1110.10:FF:000003">
    <property type="entry name" value="Calcium-transporting ATPase"/>
    <property type="match status" value="1"/>
</dbReference>
<comment type="similarity">
    <text evidence="18">Belongs to the cation transport ATPase (P-type) (TC 3.A.3) family.</text>
</comment>
<keyword evidence="13" id="KW-0703">Sarcoplasmic reticulum</keyword>
<dbReference type="InterPro" id="IPR044492">
    <property type="entry name" value="P_typ_ATPase_HD_dom"/>
</dbReference>
<evidence type="ECO:0000256" key="3">
    <source>
        <dbReference type="ARBA" id="ARBA00022448"/>
    </source>
</evidence>
<dbReference type="EC" id="7.2.2.10" evidence="18"/>
<reference evidence="20" key="1">
    <citation type="submission" date="2021-02" db="EMBL/GenBank/DDBJ databases">
        <authorList>
            <person name="Nowell W R."/>
        </authorList>
    </citation>
    <scope>NUCLEOTIDE SEQUENCE</scope>
</reference>
<dbReference type="Pfam" id="PF00122">
    <property type="entry name" value="E1-E2_ATPase"/>
    <property type="match status" value="1"/>
</dbReference>
<dbReference type="PROSITE" id="PS00154">
    <property type="entry name" value="ATPASE_E1_E2"/>
    <property type="match status" value="1"/>
</dbReference>
<keyword evidence="3 18" id="KW-0813">Transport</keyword>
<keyword evidence="7" id="KW-0479">Metal-binding</keyword>
<keyword evidence="12" id="KW-0460">Magnesium</keyword>
<evidence type="ECO:0000256" key="14">
    <source>
        <dbReference type="ARBA" id="ARBA00022967"/>
    </source>
</evidence>
<dbReference type="GO" id="GO:0046872">
    <property type="term" value="F:metal ion binding"/>
    <property type="evidence" value="ECO:0007669"/>
    <property type="project" value="UniProtKB-KW"/>
</dbReference>
<evidence type="ECO:0000256" key="9">
    <source>
        <dbReference type="ARBA" id="ARBA00022824"/>
    </source>
</evidence>
<keyword evidence="10 18" id="KW-0106">Calcium</keyword>
<evidence type="ECO:0000313" key="21">
    <source>
        <dbReference type="Proteomes" id="UP000663823"/>
    </source>
</evidence>
<feature type="transmembrane region" description="Helical" evidence="18">
    <location>
        <begin position="951"/>
        <end position="970"/>
    </location>
</feature>
<comment type="function">
    <text evidence="18">Catalyzes the hydrolysis of ATP coupled with the transport of calcium.</text>
</comment>
<sequence>MQQSIIRRRSSIAKLVLDFPWTKTKEDIVDFFHVEESKGLSQERVKRDLERYGPNELPVEEGKPLWKLILEQFDDLLVKILLAAACISFVLALFEEHKEDDNLITAFVEPLVILLILIANAAVGVWQERNAESAIEALKEYEPEIAKVVRQNRPGQIQRIKARDLVPGDIVEVAVGDKVPADIRITTIYSTTLRVDQSLLTGESVSVIKHTDPVSDSRAVNQDKKNILFSGTNIATGKCRGVVIGTGLNTEIGKIQSVMADTEEEKTPLQQKLDEFSEQLSKVISVICVAVWIINIGHFNDPVHGGSWLRGAIYYFKIAVALAVAAIPEGLPAVITTCLALGTRRMAKKNAIVRSLPSVETLGCTSVICSDKTGTLTTNQMSVCRMFVFSKVDANDFQIDQFEIVGSTYEPKGDILFNGSKFTCSDRSGLVELAECAALCNDSSLDYNETKKIYEKVGEATETALTVLVEKMNVFNTDKSRLSPQELAMASNTIIRQKYRKEFTLEFSRDRKSMSSYVTTATKGSSGSGQSAAKMFVKGAPESVIDRCTHIRCGTQKVPMTPQIKQEIIKLVQQYGTGRDTLRCLALGTIDNPSRREDMDLEDARKFITYETNITFVGVVGMLDPPRTEVIDAIERCRDAGIRVIMITGDNKNTAEAICRRIGIFKESENTRGKAFSGREFDDLSSEEQSEACRHAKMFARVDPAHKSKIVEYLQSHGEITAMTGDGVNDAPALKKAEIGIAMGSGTAVAKTASEMVLADDNFSTIVAAVEEGRAIYNNMKQFIRYLISSNIGEVVCIFLTAALGLPESLIPVQLLWVNLVTDGLPATALGFNPPDLDIMERPPRNPKESLITPWLFFRYMAVGTYVGAGTVGASCWWYVSYHDGPLLSWTQLKHHFKCRGGGKEWEDIDCDVFDDPHPMTMALSVLVTIEMLNALNSLSENQSLLKMPPWYNKYLLFAIALSMSLHMMILYIPMFNTVFQICPLTWEEWFAVLKISFPVVLLDETLKFVARRYVDKTETGTGFLHGVISLLILWGLYAVLLIYSPIFNSWAGFTHHPLGNTTTYTTVDHKNLDL</sequence>
<organism evidence="20 21">
    <name type="scientific">Rotaria sordida</name>
    <dbReference type="NCBI Taxonomy" id="392033"/>
    <lineage>
        <taxon>Eukaryota</taxon>
        <taxon>Metazoa</taxon>
        <taxon>Spiralia</taxon>
        <taxon>Gnathifera</taxon>
        <taxon>Rotifera</taxon>
        <taxon>Eurotatoria</taxon>
        <taxon>Bdelloidea</taxon>
        <taxon>Philodinida</taxon>
        <taxon>Philodinidae</taxon>
        <taxon>Rotaria</taxon>
    </lineage>
</organism>
<evidence type="ECO:0000256" key="15">
    <source>
        <dbReference type="ARBA" id="ARBA00022989"/>
    </source>
</evidence>
<feature type="transmembrane region" description="Helical" evidence="18">
    <location>
        <begin position="312"/>
        <end position="341"/>
    </location>
</feature>
<accession>A0A819ECK0</accession>
<dbReference type="PRINTS" id="PR00121">
    <property type="entry name" value="NAKATPASE"/>
</dbReference>
<dbReference type="CDD" id="cd02083">
    <property type="entry name" value="P-type_ATPase_SERCA"/>
    <property type="match status" value="1"/>
</dbReference>
<dbReference type="Gene3D" id="3.40.50.1000">
    <property type="entry name" value="HAD superfamily/HAD-like"/>
    <property type="match status" value="1"/>
</dbReference>
<dbReference type="EMBL" id="CAJOAX010003339">
    <property type="protein sequence ID" value="CAF3848579.1"/>
    <property type="molecule type" value="Genomic_DNA"/>
</dbReference>
<dbReference type="GO" id="GO:0005524">
    <property type="term" value="F:ATP binding"/>
    <property type="evidence" value="ECO:0007669"/>
    <property type="project" value="UniProtKB-KW"/>
</dbReference>
<dbReference type="Proteomes" id="UP000663823">
    <property type="component" value="Unassembled WGS sequence"/>
</dbReference>
<gene>
    <name evidence="20" type="ORF">OTI717_LOCUS21029</name>
</gene>
<dbReference type="Pfam" id="PF00689">
    <property type="entry name" value="Cation_ATPase_C"/>
    <property type="match status" value="1"/>
</dbReference>
<keyword evidence="15 18" id="KW-1133">Transmembrane helix</keyword>
<evidence type="ECO:0000256" key="8">
    <source>
        <dbReference type="ARBA" id="ARBA00022741"/>
    </source>
</evidence>
<dbReference type="SUPFAM" id="SSF56784">
    <property type="entry name" value="HAD-like"/>
    <property type="match status" value="1"/>
</dbReference>
<dbReference type="GO" id="GO:0016887">
    <property type="term" value="F:ATP hydrolysis activity"/>
    <property type="evidence" value="ECO:0007669"/>
    <property type="project" value="InterPro"/>
</dbReference>
<dbReference type="SFLD" id="SFLDS00003">
    <property type="entry name" value="Haloacid_Dehalogenase"/>
    <property type="match status" value="1"/>
</dbReference>
<dbReference type="InterPro" id="IPR036412">
    <property type="entry name" value="HAD-like_sf"/>
</dbReference>
<dbReference type="FunFam" id="3.40.50.1000:FF:000005">
    <property type="entry name" value="Calcium-transporting ATPase 1"/>
    <property type="match status" value="1"/>
</dbReference>
<evidence type="ECO:0000256" key="11">
    <source>
        <dbReference type="ARBA" id="ARBA00022840"/>
    </source>
</evidence>
<dbReference type="SFLD" id="SFLDG00002">
    <property type="entry name" value="C1.7:_P-type_atpase_like"/>
    <property type="match status" value="1"/>
</dbReference>
<evidence type="ECO:0000259" key="19">
    <source>
        <dbReference type="SMART" id="SM00831"/>
    </source>
</evidence>
<dbReference type="Pfam" id="PF00690">
    <property type="entry name" value="Cation_ATPase_N"/>
    <property type="match status" value="1"/>
</dbReference>
<dbReference type="SFLD" id="SFLDF00027">
    <property type="entry name" value="p-type_atpase"/>
    <property type="match status" value="1"/>
</dbReference>
<dbReference type="GO" id="GO:0005388">
    <property type="term" value="F:P-type calcium transporter activity"/>
    <property type="evidence" value="ECO:0007669"/>
    <property type="project" value="UniProtKB-EC"/>
</dbReference>
<feature type="transmembrane region" description="Helical" evidence="18">
    <location>
        <begin position="76"/>
        <end position="94"/>
    </location>
</feature>
<dbReference type="SUPFAM" id="SSF81660">
    <property type="entry name" value="Metal cation-transporting ATPase, ATP-binding domain N"/>
    <property type="match status" value="1"/>
</dbReference>
<dbReference type="SUPFAM" id="SSF81653">
    <property type="entry name" value="Calcium ATPase, transduction domain A"/>
    <property type="match status" value="1"/>
</dbReference>
<dbReference type="InterPro" id="IPR059000">
    <property type="entry name" value="ATPase_P-type_domA"/>
</dbReference>
<dbReference type="Gene3D" id="2.70.150.10">
    <property type="entry name" value="Calcium-transporting ATPase, cytoplasmic transduction domain A"/>
    <property type="match status" value="1"/>
</dbReference>
<evidence type="ECO:0000256" key="7">
    <source>
        <dbReference type="ARBA" id="ARBA00022723"/>
    </source>
</evidence>
<dbReference type="SUPFAM" id="SSF81665">
    <property type="entry name" value="Calcium ATPase, transmembrane domain M"/>
    <property type="match status" value="1"/>
</dbReference>
<feature type="transmembrane region" description="Helical" evidence="18">
    <location>
        <begin position="856"/>
        <end position="880"/>
    </location>
</feature>
<feature type="transmembrane region" description="Helical" evidence="18">
    <location>
        <begin position="816"/>
        <end position="835"/>
    </location>
</feature>
<evidence type="ECO:0000256" key="12">
    <source>
        <dbReference type="ARBA" id="ARBA00022842"/>
    </source>
</evidence>
<feature type="transmembrane region" description="Helical" evidence="18">
    <location>
        <begin position="106"/>
        <end position="126"/>
    </location>
</feature>
<comment type="subcellular location">
    <subcellularLocation>
        <location evidence="2">Endoplasmic reticulum membrane</location>
        <topology evidence="2">Multi-pass membrane protein</topology>
    </subcellularLocation>
    <subcellularLocation>
        <location evidence="18">Membrane</location>
        <topology evidence="18">Multi-pass membrane protein</topology>
    </subcellularLocation>
    <subcellularLocation>
        <location evidence="1">Sarcoplasmic reticulum membrane</location>
        <topology evidence="1">Multi-pass membrane protein</topology>
    </subcellularLocation>
</comment>
<evidence type="ECO:0000256" key="5">
    <source>
        <dbReference type="ARBA" id="ARBA00022568"/>
    </source>
</evidence>
<dbReference type="Gene3D" id="1.20.1110.10">
    <property type="entry name" value="Calcium-transporting ATPase, transmembrane domain"/>
    <property type="match status" value="1"/>
</dbReference>
<dbReference type="InterPro" id="IPR006068">
    <property type="entry name" value="ATPase_P-typ_cation-transptr_C"/>
</dbReference>
<keyword evidence="8 18" id="KW-0547">Nucleotide-binding</keyword>
<comment type="catalytic activity">
    <reaction evidence="18">
        <text>Ca(2+)(in) + ATP + H2O = Ca(2+)(out) + ADP + phosphate + H(+)</text>
        <dbReference type="Rhea" id="RHEA:18105"/>
        <dbReference type="ChEBI" id="CHEBI:15377"/>
        <dbReference type="ChEBI" id="CHEBI:15378"/>
        <dbReference type="ChEBI" id="CHEBI:29108"/>
        <dbReference type="ChEBI" id="CHEBI:30616"/>
        <dbReference type="ChEBI" id="CHEBI:43474"/>
        <dbReference type="ChEBI" id="CHEBI:456216"/>
        <dbReference type="EC" id="7.2.2.10"/>
    </reaction>
</comment>
<keyword evidence="6 18" id="KW-0812">Transmembrane</keyword>
<dbReference type="InterPro" id="IPR005782">
    <property type="entry name" value="P-type_ATPase_IIA"/>
</dbReference>
<feature type="transmembrane region" description="Helical" evidence="18">
    <location>
        <begin position="1023"/>
        <end position="1044"/>
    </location>
</feature>
<comment type="caution">
    <text evidence="20">The sequence shown here is derived from an EMBL/GenBank/DDBJ whole genome shotgun (WGS) entry which is preliminary data.</text>
</comment>